<keyword evidence="7" id="KW-1185">Reference proteome</keyword>
<evidence type="ECO:0000256" key="1">
    <source>
        <dbReference type="ARBA" id="ARBA00004123"/>
    </source>
</evidence>
<dbReference type="Proteomes" id="UP000290900">
    <property type="component" value="Unassembled WGS sequence"/>
</dbReference>
<evidence type="ECO:0000313" key="7">
    <source>
        <dbReference type="Proteomes" id="UP000290900"/>
    </source>
</evidence>
<proteinExistence type="predicted"/>
<feature type="compositionally biased region" description="Basic and acidic residues" evidence="4">
    <location>
        <begin position="708"/>
        <end position="741"/>
    </location>
</feature>
<gene>
    <name evidence="6" type="ORF">BRENAR_LOCUS4372</name>
</gene>
<name>A0A448YRV1_BRENA</name>
<feature type="compositionally biased region" description="Acidic residues" evidence="4">
    <location>
        <begin position="638"/>
        <end position="651"/>
    </location>
</feature>
<feature type="compositionally biased region" description="Polar residues" evidence="4">
    <location>
        <begin position="609"/>
        <end position="619"/>
    </location>
</feature>
<keyword evidence="2" id="KW-0813">Transport</keyword>
<dbReference type="STRING" id="13370.A0A448YRV1"/>
<dbReference type="AlphaFoldDB" id="A0A448YRV1"/>
<organism evidence="6 7">
    <name type="scientific">Brettanomyces naardenensis</name>
    <name type="common">Yeast</name>
    <dbReference type="NCBI Taxonomy" id="13370"/>
    <lineage>
        <taxon>Eukaryota</taxon>
        <taxon>Fungi</taxon>
        <taxon>Dikarya</taxon>
        <taxon>Ascomycota</taxon>
        <taxon>Saccharomycotina</taxon>
        <taxon>Pichiomycetes</taxon>
        <taxon>Pichiales</taxon>
        <taxon>Pichiaceae</taxon>
        <taxon>Brettanomyces</taxon>
    </lineage>
</organism>
<dbReference type="GO" id="GO:0005634">
    <property type="term" value="C:nucleus"/>
    <property type="evidence" value="ECO:0007669"/>
    <property type="project" value="UniProtKB-SubCell"/>
</dbReference>
<dbReference type="Pfam" id="PF16755">
    <property type="entry name" value="Beta-prop_NUP159_NUP214"/>
    <property type="match status" value="1"/>
</dbReference>
<protein>
    <submittedName>
        <fullName evidence="6">DEKNAAC105022</fullName>
    </submittedName>
</protein>
<feature type="compositionally biased region" description="Basic and acidic residues" evidence="4">
    <location>
        <begin position="897"/>
        <end position="918"/>
    </location>
</feature>
<evidence type="ECO:0000256" key="4">
    <source>
        <dbReference type="SAM" id="MobiDB-lite"/>
    </source>
</evidence>
<dbReference type="InterPro" id="IPR015943">
    <property type="entry name" value="WD40/YVTN_repeat-like_dom_sf"/>
</dbReference>
<evidence type="ECO:0000313" key="6">
    <source>
        <dbReference type="EMBL" id="VEU23643.1"/>
    </source>
</evidence>
<feature type="region of interest" description="Disordered" evidence="4">
    <location>
        <begin position="609"/>
        <end position="931"/>
    </location>
</feature>
<dbReference type="EMBL" id="CAACVR010000056">
    <property type="protein sequence ID" value="VEU23643.1"/>
    <property type="molecule type" value="Genomic_DNA"/>
</dbReference>
<sequence length="1271" mass="140140">MSYPEMDELELEEFGFQSRRSIQLFHVENSFKESIKDEYLNNLAISYTRQKIIAALRSEIKTYDISNLSGLLEPEDEDEGDLKDPADLTSSNTIHFDFEIQQIRLNQDESKMVIVFDESQRLAAIPLADLLDSKLIEFPNEKMTLLGKYSSKIVDVSLSKQASNLVICLLESGELWLVDLEKEGGGKLLSQEVTGAAWNHDSSNEILIGTTSDRNVYVLNAEGGEITSTIKFEDDVLGDNFRCLFFTDISESSTLVIYGTTRESDDHEADYRSFIIRDGLFSNEAVDICMPWGAIARKASFYAVHLNNWCKDFPNLLFTIGSKSTDFNTLIPESQITELNDSDRAQMPIDEESGDDDTVLGFTIDLQASKQVLQPCKILDVSGPLPRFIVLTNRGQLLTWNIWYTKAVKAKEDSLSEALSYALRGSDGQKAKPVHEHAEVMKPSPPMTDSIFSTATVKNPFGGSTDLSSFTPVAAQPESLAPKPAKDAKPFAFGQSGFSAPEFGQSNFGRHGFGTSSAFQQASQPQMGSGAPKVGTTNSSGFSAFASTGSAFASAAGSSTSPFAQMMSKDSNSSPFGGLASQTSPFAKFGTESKGSPTFSFTQNRQFAPPISTASSTEGSGAFNLGGFSSTLQVENNDMGDEFDSGSEIDDASDRVEELGQDEDEYDDELSEDDESEEEESEREVPGFVPLGNGAIKESQGPMANAKFAERPAEVEREATRDANVEKGDSQIENDERKAEGNENDEDNEVDIRTGENRNTVVEDEVRAPMKETVQKEEDDNSMQGRHGDEPIDEVVVVSEKSSNEHTGSEPPIDEPLATTISNNMIPGQGHATQAFDHPTHANDLSSSKYADGSEKDEVSMETGTRPAEKSASSEESFEKIEKEEAQVGKNNNAEAEGVRKEGGAMTKKEIGEEEGVHIRGGAQTDAEPSNVRKSSAVKLSALQQASASTQSLQQLQKVEVVPSYVDERVEAGEQDYKYFKEETFEDDEVYLSELDVPPSVPLLISAGNIEYPSGSDSAIKNQMLEIIYDTETDLEFLRRNIDQMNIFLSKHMDDQIMHTLSKSLDFYSFWRLDEGPTIAKGISSMSGDYDTISTDLKDMGNRVTRLSQKIASCFKLLPQFEEALTSRGKPLASKENESMPFDSIQRWNELSRLVKQVKEEDSELESKLLILNSLVHPDELVNAPNKVDIVLSDVDSRIRRYFDDLTELKKEIRKAKSSNIEDTQVSRLSNDQDVSRDKVRLSSIISGIAARKTLTELLNTKKASPQRYSL</sequence>
<dbReference type="InterPro" id="IPR039462">
    <property type="entry name" value="Nup159/Nup146_N"/>
</dbReference>
<feature type="compositionally biased region" description="Basic and acidic residues" evidence="4">
    <location>
        <begin position="867"/>
        <end position="887"/>
    </location>
</feature>
<evidence type="ECO:0000256" key="3">
    <source>
        <dbReference type="ARBA" id="ARBA00023242"/>
    </source>
</evidence>
<evidence type="ECO:0000259" key="5">
    <source>
        <dbReference type="Pfam" id="PF16755"/>
    </source>
</evidence>
<dbReference type="Gene3D" id="2.130.10.10">
    <property type="entry name" value="YVTN repeat-like/Quinoprotein amine dehydrogenase"/>
    <property type="match status" value="1"/>
</dbReference>
<reference evidence="6 7" key="1">
    <citation type="submission" date="2018-12" db="EMBL/GenBank/DDBJ databases">
        <authorList>
            <person name="Tiukova I."/>
            <person name="Dainat J."/>
        </authorList>
    </citation>
    <scope>NUCLEOTIDE SEQUENCE [LARGE SCALE GENOMIC DNA]</scope>
</reference>
<evidence type="ECO:0000256" key="2">
    <source>
        <dbReference type="ARBA" id="ARBA00022448"/>
    </source>
</evidence>
<accession>A0A448YRV1</accession>
<feature type="compositionally biased region" description="Polar residues" evidence="4">
    <location>
        <begin position="504"/>
        <end position="527"/>
    </location>
</feature>
<feature type="compositionally biased region" description="Polar residues" evidence="4">
    <location>
        <begin position="627"/>
        <end position="636"/>
    </location>
</feature>
<feature type="compositionally biased region" description="Basic and acidic residues" evidence="4">
    <location>
        <begin position="764"/>
        <end position="776"/>
    </location>
</feature>
<feature type="compositionally biased region" description="Acidic residues" evidence="4">
    <location>
        <begin position="659"/>
        <end position="682"/>
    </location>
</feature>
<feature type="region of interest" description="Disordered" evidence="4">
    <location>
        <begin position="504"/>
        <end position="535"/>
    </location>
</feature>
<comment type="subcellular location">
    <subcellularLocation>
        <location evidence="1">Nucleus</location>
    </subcellularLocation>
</comment>
<keyword evidence="3" id="KW-0539">Nucleus</keyword>
<dbReference type="InParanoid" id="A0A448YRV1"/>
<dbReference type="OrthoDB" id="248320at2759"/>
<feature type="domain" description="Nucleoporin Nup159/Nup146 N-terminal" evidence="5">
    <location>
        <begin position="40"/>
        <end position="397"/>
    </location>
</feature>
<dbReference type="SUPFAM" id="SSF117289">
    <property type="entry name" value="Nucleoporin domain"/>
    <property type="match status" value="1"/>
</dbReference>